<dbReference type="PANTHER" id="PTHR30221">
    <property type="entry name" value="SMALL-CONDUCTANCE MECHANOSENSITIVE CHANNEL"/>
    <property type="match status" value="1"/>
</dbReference>
<feature type="transmembrane region" description="Helical" evidence="8">
    <location>
        <begin position="116"/>
        <end position="145"/>
    </location>
</feature>
<dbReference type="Pfam" id="PF21082">
    <property type="entry name" value="MS_channel_3rd"/>
    <property type="match status" value="1"/>
</dbReference>
<evidence type="ECO:0000313" key="12">
    <source>
        <dbReference type="Proteomes" id="UP001596460"/>
    </source>
</evidence>
<evidence type="ECO:0000256" key="8">
    <source>
        <dbReference type="SAM" id="Phobius"/>
    </source>
</evidence>
<dbReference type="InterPro" id="IPR045275">
    <property type="entry name" value="MscS_archaea/bacteria_type"/>
</dbReference>
<comment type="caution">
    <text evidence="11">The sequence shown here is derived from an EMBL/GenBank/DDBJ whole genome shotgun (WGS) entry which is preliminary data.</text>
</comment>
<dbReference type="SUPFAM" id="SSF82689">
    <property type="entry name" value="Mechanosensitive channel protein MscS (YggB), C-terminal domain"/>
    <property type="match status" value="1"/>
</dbReference>
<accession>A0ABD5XAP8</accession>
<dbReference type="AlphaFoldDB" id="A0ABD5XAP8"/>
<feature type="domain" description="Mechanosensitive ion channel MscS C-terminal" evidence="10">
    <location>
        <begin position="210"/>
        <end position="298"/>
    </location>
</feature>
<evidence type="ECO:0000256" key="4">
    <source>
        <dbReference type="ARBA" id="ARBA00022692"/>
    </source>
</evidence>
<feature type="compositionally biased region" description="Low complexity" evidence="7">
    <location>
        <begin position="353"/>
        <end position="386"/>
    </location>
</feature>
<feature type="domain" description="Mechanosensitive ion channel MscS" evidence="9">
    <location>
        <begin position="134"/>
        <end position="200"/>
    </location>
</feature>
<dbReference type="InterPro" id="IPR023408">
    <property type="entry name" value="MscS_beta-dom_sf"/>
</dbReference>
<dbReference type="Gene3D" id="2.30.30.60">
    <property type="match status" value="1"/>
</dbReference>
<evidence type="ECO:0000256" key="3">
    <source>
        <dbReference type="ARBA" id="ARBA00022475"/>
    </source>
</evidence>
<feature type="region of interest" description="Disordered" evidence="7">
    <location>
        <begin position="331"/>
        <end position="400"/>
    </location>
</feature>
<evidence type="ECO:0000259" key="9">
    <source>
        <dbReference type="Pfam" id="PF00924"/>
    </source>
</evidence>
<feature type="transmembrane region" description="Helical" evidence="8">
    <location>
        <begin position="89"/>
        <end position="110"/>
    </location>
</feature>
<dbReference type="RefSeq" id="WP_390242593.1">
    <property type="nucleotide sequence ID" value="NZ_JBHTAB010000001.1"/>
</dbReference>
<dbReference type="Proteomes" id="UP001596460">
    <property type="component" value="Unassembled WGS sequence"/>
</dbReference>
<dbReference type="GO" id="GO:0005886">
    <property type="term" value="C:plasma membrane"/>
    <property type="evidence" value="ECO:0007669"/>
    <property type="project" value="UniProtKB-SubCell"/>
</dbReference>
<evidence type="ECO:0000256" key="7">
    <source>
        <dbReference type="SAM" id="MobiDB-lite"/>
    </source>
</evidence>
<keyword evidence="12" id="KW-1185">Reference proteome</keyword>
<dbReference type="Gene3D" id="3.30.70.100">
    <property type="match status" value="1"/>
</dbReference>
<feature type="transmembrane region" description="Helical" evidence="8">
    <location>
        <begin position="49"/>
        <end position="69"/>
    </location>
</feature>
<dbReference type="InterPro" id="IPR006685">
    <property type="entry name" value="MscS_channel_2nd"/>
</dbReference>
<comment type="subcellular location">
    <subcellularLocation>
        <location evidence="1">Cell membrane</location>
        <topology evidence="1">Multi-pass membrane protein</topology>
    </subcellularLocation>
</comment>
<sequence length="400" mass="42472">MHGAEGVADASAAVGGGPTAGSHVAVAPLQSTAIEPPAFVPDYFLFPGWRIVVALVIVALSVGLSKYIVRLLGRPVARQFRRQSVAQTVLRIVRLTIVLLGVGLGANVLGLELGDIVLSVTVFSAVLGIVLAPIVGSIINGVFVLSDQPFEIGDMIELDDGTKGFIDEITLSYTKIFTLDNTFLVMSNSNIRDRDVINYSAEDERTRLSLDVLVTYESDIDAARDLVERAARDCDAVVEGGPDIRIGSARYPAKPTAYINSYADNGVLLRLRYWALKPYKIGRIQSEVQTRLWTLVEESEATVEFAYPHTHLVFDETSGSLHVTGDEAANRRHATASPAPGAPVQSVSDGEGAEAPVDATDTTAPTAPADTTDATDSTDTPSSTDAEPTDNDSTDATGGD</sequence>
<evidence type="ECO:0000256" key="6">
    <source>
        <dbReference type="ARBA" id="ARBA00023136"/>
    </source>
</evidence>
<dbReference type="InterPro" id="IPR049278">
    <property type="entry name" value="MS_channel_C"/>
</dbReference>
<organism evidence="11 12">
    <name type="scientific">Haloferax chudinovii</name>
    <dbReference type="NCBI Taxonomy" id="1109010"/>
    <lineage>
        <taxon>Archaea</taxon>
        <taxon>Methanobacteriati</taxon>
        <taxon>Methanobacteriota</taxon>
        <taxon>Stenosarchaea group</taxon>
        <taxon>Halobacteria</taxon>
        <taxon>Halobacteriales</taxon>
        <taxon>Haloferacaceae</taxon>
        <taxon>Haloferax</taxon>
    </lineage>
</organism>
<name>A0ABD5XAP8_9EURY</name>
<dbReference type="EMBL" id="JBHTAB010000001">
    <property type="protein sequence ID" value="MFC7128240.1"/>
    <property type="molecule type" value="Genomic_DNA"/>
</dbReference>
<keyword evidence="4 8" id="KW-0812">Transmembrane</keyword>
<dbReference type="InterPro" id="IPR010920">
    <property type="entry name" value="LSM_dom_sf"/>
</dbReference>
<keyword evidence="5 8" id="KW-1133">Transmembrane helix</keyword>
<comment type="similarity">
    <text evidence="2">Belongs to the MscS (TC 1.A.23) family.</text>
</comment>
<dbReference type="Pfam" id="PF00924">
    <property type="entry name" value="MS_channel_2nd"/>
    <property type="match status" value="1"/>
</dbReference>
<dbReference type="SUPFAM" id="SSF50182">
    <property type="entry name" value="Sm-like ribonucleoproteins"/>
    <property type="match status" value="1"/>
</dbReference>
<dbReference type="PANTHER" id="PTHR30221:SF20">
    <property type="entry name" value="SMALL-CONDUCTANCE MECHANOSENSITIVE CHANNEL"/>
    <property type="match status" value="1"/>
</dbReference>
<keyword evidence="3" id="KW-1003">Cell membrane</keyword>
<evidence type="ECO:0000256" key="1">
    <source>
        <dbReference type="ARBA" id="ARBA00004651"/>
    </source>
</evidence>
<keyword evidence="6 8" id="KW-0472">Membrane</keyword>
<dbReference type="InterPro" id="IPR011066">
    <property type="entry name" value="MscS_channel_C_sf"/>
</dbReference>
<protein>
    <submittedName>
        <fullName evidence="11">Mechanosensitive ion channel family protein</fullName>
    </submittedName>
</protein>
<proteinExistence type="inferred from homology"/>
<gene>
    <name evidence="11" type="ORF">ACFQI8_02370</name>
</gene>
<evidence type="ECO:0000256" key="5">
    <source>
        <dbReference type="ARBA" id="ARBA00022989"/>
    </source>
</evidence>
<reference evidence="11 12" key="1">
    <citation type="journal article" date="2019" name="Int. J. Syst. Evol. Microbiol.">
        <title>The Global Catalogue of Microorganisms (GCM) 10K type strain sequencing project: providing services to taxonomists for standard genome sequencing and annotation.</title>
        <authorList>
            <consortium name="The Broad Institute Genomics Platform"/>
            <consortium name="The Broad Institute Genome Sequencing Center for Infectious Disease"/>
            <person name="Wu L."/>
            <person name="Ma J."/>
        </authorList>
    </citation>
    <scope>NUCLEOTIDE SEQUENCE [LARGE SCALE GENOMIC DNA]</scope>
    <source>
        <strain evidence="11 12">DSM 26526</strain>
    </source>
</reference>
<evidence type="ECO:0000259" key="10">
    <source>
        <dbReference type="Pfam" id="PF21082"/>
    </source>
</evidence>
<evidence type="ECO:0000313" key="11">
    <source>
        <dbReference type="EMBL" id="MFC7128240.1"/>
    </source>
</evidence>
<evidence type="ECO:0000256" key="2">
    <source>
        <dbReference type="ARBA" id="ARBA00008017"/>
    </source>
</evidence>